<keyword evidence="5" id="KW-1185">Reference proteome</keyword>
<dbReference type="Proteomes" id="UP000648187">
    <property type="component" value="Unassembled WGS sequence"/>
</dbReference>
<organism evidence="4 5">
    <name type="scientific">Spodoptera exigua</name>
    <name type="common">Beet armyworm</name>
    <name type="synonym">Noctua fulgens</name>
    <dbReference type="NCBI Taxonomy" id="7107"/>
    <lineage>
        <taxon>Eukaryota</taxon>
        <taxon>Metazoa</taxon>
        <taxon>Ecdysozoa</taxon>
        <taxon>Arthropoda</taxon>
        <taxon>Hexapoda</taxon>
        <taxon>Insecta</taxon>
        <taxon>Pterygota</taxon>
        <taxon>Neoptera</taxon>
        <taxon>Endopterygota</taxon>
        <taxon>Lepidoptera</taxon>
        <taxon>Glossata</taxon>
        <taxon>Ditrysia</taxon>
        <taxon>Noctuoidea</taxon>
        <taxon>Noctuidae</taxon>
        <taxon>Amphipyrinae</taxon>
        <taxon>Spodoptera</taxon>
    </lineage>
</organism>
<evidence type="ECO:0000259" key="3">
    <source>
        <dbReference type="Pfam" id="PF25298"/>
    </source>
</evidence>
<keyword evidence="1" id="KW-0175">Coiled coil</keyword>
<feature type="compositionally biased region" description="Polar residues" evidence="2">
    <location>
        <begin position="7"/>
        <end position="37"/>
    </location>
</feature>
<feature type="region of interest" description="Disordered" evidence="2">
    <location>
        <begin position="1"/>
        <end position="48"/>
    </location>
</feature>
<evidence type="ECO:0000313" key="4">
    <source>
        <dbReference type="EMBL" id="KAF9413058.1"/>
    </source>
</evidence>
<evidence type="ECO:0000256" key="2">
    <source>
        <dbReference type="SAM" id="MobiDB-lite"/>
    </source>
</evidence>
<dbReference type="AlphaFoldDB" id="A0A835L4B0"/>
<protein>
    <recommendedName>
        <fullName evidence="3">FP protein C-terminal domain-containing protein</fullName>
    </recommendedName>
</protein>
<evidence type="ECO:0000313" key="5">
    <source>
        <dbReference type="Proteomes" id="UP000648187"/>
    </source>
</evidence>
<proteinExistence type="predicted"/>
<gene>
    <name evidence="4" type="ORF">HW555_008610</name>
</gene>
<name>A0A835L4B0_SPOEX</name>
<feature type="domain" description="FP protein C-terminal" evidence="3">
    <location>
        <begin position="266"/>
        <end position="314"/>
    </location>
</feature>
<dbReference type="InterPro" id="IPR057251">
    <property type="entry name" value="FP_C"/>
</dbReference>
<evidence type="ECO:0000256" key="1">
    <source>
        <dbReference type="SAM" id="Coils"/>
    </source>
</evidence>
<accession>A0A835L4B0</accession>
<dbReference type="Pfam" id="PF25298">
    <property type="entry name" value="Baculo_FP_2nd"/>
    <property type="match status" value="1"/>
</dbReference>
<comment type="caution">
    <text evidence="4">The sequence shown here is derived from an EMBL/GenBank/DDBJ whole genome shotgun (WGS) entry which is preliminary data.</text>
</comment>
<reference evidence="4" key="1">
    <citation type="submission" date="2020-08" db="EMBL/GenBank/DDBJ databases">
        <title>Spodoptera exigua strain:BAW_Kor-Di-RS1 Genome sequencing and assembly.</title>
        <authorList>
            <person name="Kim J."/>
            <person name="Nam H.Y."/>
            <person name="Kwon M."/>
            <person name="Choi J.H."/>
            <person name="Cho S.R."/>
            <person name="Kim G.-H."/>
        </authorList>
    </citation>
    <scope>NUCLEOTIDE SEQUENCE</scope>
    <source>
        <strain evidence="4">BAW_Kor-Di-RS1</strain>
        <tissue evidence="4">Whole-body</tissue>
    </source>
</reference>
<sequence>MSPPTHSPNTSVTQAKTDSVNPASSSNTPSKGVNTQQRSKRPCPNYSPVNEFQDLKHVLLEMLSTWKEEQEELFIKFSTDQKNTLSKLTTELTELKQQNLAIKKTNEEIEKAVTFISKQYDDILKDVDLLKKENQAQKDYIQNLELKIQDCQHRSRPSSIEIRNVPAINNETVSDISSIITKVGSAVGMPLDAARIRDTYRLPGKEGTVRPIIAEFSSVQVKNELLSCVRKFNKANSNSGRLNTTLIGLAGDRRPVYVDEHLSGSSRKLFYLAREFAKQREYKYCWTSNGNIFIRKEEGAKLIHIKSEKTLQDLQLATNQ</sequence>
<feature type="coiled-coil region" evidence="1">
    <location>
        <begin position="78"/>
        <end position="147"/>
    </location>
</feature>
<dbReference type="EMBL" id="JACKWZ010000171">
    <property type="protein sequence ID" value="KAF9413058.1"/>
    <property type="molecule type" value="Genomic_DNA"/>
</dbReference>